<dbReference type="Proteomes" id="UP000824890">
    <property type="component" value="Unassembled WGS sequence"/>
</dbReference>
<accession>A0ABQ8D9H9</accession>
<protein>
    <submittedName>
        <fullName evidence="1">Uncharacterized protein</fullName>
    </submittedName>
</protein>
<name>A0ABQ8D9H9_BRANA</name>
<keyword evidence="2" id="KW-1185">Reference proteome</keyword>
<sequence>MRIHDVSFTEFLFTWRENRQDTVPEPLIQEEHLNTCLAIALLRGQSALVRIKGSDRALLTLAMLLVGVDSRYQSESHAWKKIMRMIVHHRPRGFVQVEQDQFELFIENLLVKGPVVVAFDVFPSYERQNTTEFQGIFSLTDVEYEMRLYQRSNNSGRHSNLVRINLGMPDSFSWLEKNVSSDKWSNNFWIIVLEKCQSALVKINGSQRTLLDADDLMEEVLVQYQSKTCDADCLEDVSSFMVRQYVRQMTVHHMPRRYDQDVQNEFEKLIEKLLVNRHSTIRESWEALESREKVSRPPDFKLPLPWTQHHELEQLSTYPMGNFNWKIEQVAYVSWTLNNIMVAEKRKTTSHGGLNYIEGCLPCHYGWI</sequence>
<dbReference type="EMBL" id="JAGKQM010000005">
    <property type="protein sequence ID" value="KAH0925135.1"/>
    <property type="molecule type" value="Genomic_DNA"/>
</dbReference>
<evidence type="ECO:0000313" key="1">
    <source>
        <dbReference type="EMBL" id="KAH0925135.1"/>
    </source>
</evidence>
<proteinExistence type="predicted"/>
<evidence type="ECO:0000313" key="2">
    <source>
        <dbReference type="Proteomes" id="UP000824890"/>
    </source>
</evidence>
<organism evidence="1 2">
    <name type="scientific">Brassica napus</name>
    <name type="common">Rape</name>
    <dbReference type="NCBI Taxonomy" id="3708"/>
    <lineage>
        <taxon>Eukaryota</taxon>
        <taxon>Viridiplantae</taxon>
        <taxon>Streptophyta</taxon>
        <taxon>Embryophyta</taxon>
        <taxon>Tracheophyta</taxon>
        <taxon>Spermatophyta</taxon>
        <taxon>Magnoliopsida</taxon>
        <taxon>eudicotyledons</taxon>
        <taxon>Gunneridae</taxon>
        <taxon>Pentapetalae</taxon>
        <taxon>rosids</taxon>
        <taxon>malvids</taxon>
        <taxon>Brassicales</taxon>
        <taxon>Brassicaceae</taxon>
        <taxon>Brassiceae</taxon>
        <taxon>Brassica</taxon>
    </lineage>
</organism>
<gene>
    <name evidence="1" type="ORF">HID58_017391</name>
</gene>
<reference evidence="1 2" key="1">
    <citation type="submission" date="2021-05" db="EMBL/GenBank/DDBJ databases">
        <title>Genome Assembly of Synthetic Allotetraploid Brassica napus Reveals Homoeologous Exchanges between Subgenomes.</title>
        <authorList>
            <person name="Davis J.T."/>
        </authorList>
    </citation>
    <scope>NUCLEOTIDE SEQUENCE [LARGE SCALE GENOMIC DNA]</scope>
    <source>
        <strain evidence="2">cv. Da-Ae</strain>
        <tissue evidence="1">Seedling</tissue>
    </source>
</reference>
<comment type="caution">
    <text evidence="1">The sequence shown here is derived from an EMBL/GenBank/DDBJ whole genome shotgun (WGS) entry which is preliminary data.</text>
</comment>